<dbReference type="HOGENOM" id="CLU_032266_0_0_1"/>
<evidence type="ECO:0000256" key="2">
    <source>
        <dbReference type="ARBA" id="ARBA00022679"/>
    </source>
</evidence>
<keyword evidence="5" id="KW-1185">Reference proteome</keyword>
<protein>
    <recommendedName>
        <fullName evidence="3">Glycosyl transferase CAP10 domain-containing protein</fullName>
    </recommendedName>
</protein>
<evidence type="ECO:0000259" key="3">
    <source>
        <dbReference type="SMART" id="SM00672"/>
    </source>
</evidence>
<dbReference type="PANTHER" id="PTHR12203">
    <property type="entry name" value="KDEL LYS-ASP-GLU-LEU CONTAINING - RELATED"/>
    <property type="match status" value="1"/>
</dbReference>
<dbReference type="InParanoid" id="B7G9I4"/>
<dbReference type="Pfam" id="PF05686">
    <property type="entry name" value="Glyco_transf_90"/>
    <property type="match status" value="1"/>
</dbReference>
<evidence type="ECO:0000313" key="5">
    <source>
        <dbReference type="Proteomes" id="UP000000759"/>
    </source>
</evidence>
<evidence type="ECO:0000256" key="1">
    <source>
        <dbReference type="ARBA" id="ARBA00010118"/>
    </source>
</evidence>
<dbReference type="RefSeq" id="XP_002183778.1">
    <property type="nucleotide sequence ID" value="XM_002183742.1"/>
</dbReference>
<feature type="domain" description="Glycosyl transferase CAP10" evidence="3">
    <location>
        <begin position="313"/>
        <end position="550"/>
    </location>
</feature>
<organism evidence="4 5">
    <name type="scientific">Phaeodactylum tricornutum (strain CCAP 1055/1)</name>
    <dbReference type="NCBI Taxonomy" id="556484"/>
    <lineage>
        <taxon>Eukaryota</taxon>
        <taxon>Sar</taxon>
        <taxon>Stramenopiles</taxon>
        <taxon>Ochrophyta</taxon>
        <taxon>Bacillariophyta</taxon>
        <taxon>Bacillariophyceae</taxon>
        <taxon>Bacillariophycidae</taxon>
        <taxon>Naviculales</taxon>
        <taxon>Phaeodactylaceae</taxon>
        <taxon>Phaeodactylum</taxon>
    </lineage>
</organism>
<name>B7G9I4_PHATC</name>
<reference evidence="5" key="2">
    <citation type="submission" date="2008-08" db="EMBL/GenBank/DDBJ databases">
        <authorList>
            <consortium name="Diatom Consortium"/>
            <person name="Grigoriev I."/>
            <person name="Grimwood J."/>
            <person name="Kuo A."/>
            <person name="Otillar R.P."/>
            <person name="Salamov A."/>
            <person name="Detter J.C."/>
            <person name="Lindquist E."/>
            <person name="Shapiro H."/>
            <person name="Lucas S."/>
            <person name="Glavina del Rio T."/>
            <person name="Pitluck S."/>
            <person name="Rokhsar D."/>
            <person name="Bowler C."/>
        </authorList>
    </citation>
    <scope>GENOME REANNOTATION</scope>
    <source>
        <strain evidence="5">CCAP 1055/1</strain>
    </source>
</reference>
<dbReference type="PaxDb" id="2850-Phatr49107"/>
<dbReference type="InterPro" id="IPR006598">
    <property type="entry name" value="CAP10"/>
</dbReference>
<accession>B7G9I4</accession>
<gene>
    <name evidence="4" type="ORF">PHATRDRAFT_49107</name>
</gene>
<keyword evidence="2" id="KW-0808">Transferase</keyword>
<dbReference type="PANTHER" id="PTHR12203:SF35">
    <property type="entry name" value="PROTEIN O-GLUCOSYLTRANSFERASE 1"/>
    <property type="match status" value="1"/>
</dbReference>
<dbReference type="GeneID" id="7195456"/>
<dbReference type="EMBL" id="CM000622">
    <property type="protein sequence ID" value="EEC44960.1"/>
    <property type="molecule type" value="Genomic_DNA"/>
</dbReference>
<evidence type="ECO:0000313" key="4">
    <source>
        <dbReference type="EMBL" id="EEC44960.1"/>
    </source>
</evidence>
<dbReference type="eggNOG" id="KOG2458">
    <property type="taxonomic scope" value="Eukaryota"/>
</dbReference>
<dbReference type="InterPro" id="IPR051091">
    <property type="entry name" value="O-Glucosyltr/Glycosyltrsf_90"/>
</dbReference>
<proteinExistence type="inferred from homology"/>
<dbReference type="OrthoDB" id="206240at2759"/>
<dbReference type="AlphaFoldDB" id="B7G9I4"/>
<dbReference type="GO" id="GO:0016740">
    <property type="term" value="F:transferase activity"/>
    <property type="evidence" value="ECO:0007669"/>
    <property type="project" value="UniProtKB-KW"/>
</dbReference>
<dbReference type="SMART" id="SM00672">
    <property type="entry name" value="CAP10"/>
    <property type="match status" value="1"/>
</dbReference>
<dbReference type="Proteomes" id="UP000000759">
    <property type="component" value="Chromosome 20"/>
</dbReference>
<sequence length="553" mass="62344">MFRWKIPVRSAIPLPLLSPVVVFYLHTSVTLFTGLKEVSMEKEIRFGMPLLAKISTNVTAECQKKMFSVAAEPGAPWHRPEISSISFQQRSSARLKRVSNPITKIATVSWKDADLILGDLSPKGRSQRFPSVQERVRFYMASWYTPSCSENEDDWVHYRRVFHRASTVVETGLNATSVLEIEGPISKPTAKESIHFLANKKYPHTIRMVVDDIIRGGTIFSPSEANLYACAQSHPKPSLRNMYCPELLETLVPLHRRYQGRNETSVPLLVQVGDVLPSKQPYDGGDDKFVSIPHFKKFRLVANQSWGHLLSGTLPPCQSGPRSMHAHGLPPILFKLAADRHYRGLETLAQYDRPWSEKRNAAVFRGALTGPQLPAGLSELQKCQRMPRCRMVLAYVNSTLVNAKLTAFPHHRLPSLTVDSATTIGGSEFGYAKMLSYKAIIMVEGNDVASGLKWALLSNSVVLMPRPTVTSWAMEELLQPYIHFVPLASDLDDVETQMQWVLDHDEESRMIARRGSLWITDLLLHADANADNAQIDDEMMQRYIGLFRPWRNG</sequence>
<comment type="similarity">
    <text evidence="1">Belongs to the glycosyltransferase 90 family.</text>
</comment>
<dbReference type="KEGG" id="pti:PHATRDRAFT_49107"/>
<reference evidence="4 5" key="1">
    <citation type="journal article" date="2008" name="Nature">
        <title>The Phaeodactylum genome reveals the evolutionary history of diatom genomes.</title>
        <authorList>
            <person name="Bowler C."/>
            <person name="Allen A.E."/>
            <person name="Badger J.H."/>
            <person name="Grimwood J."/>
            <person name="Jabbari K."/>
            <person name="Kuo A."/>
            <person name="Maheswari U."/>
            <person name="Martens C."/>
            <person name="Maumus F."/>
            <person name="Otillar R.P."/>
            <person name="Rayko E."/>
            <person name="Salamov A."/>
            <person name="Vandepoele K."/>
            <person name="Beszteri B."/>
            <person name="Gruber A."/>
            <person name="Heijde M."/>
            <person name="Katinka M."/>
            <person name="Mock T."/>
            <person name="Valentin K."/>
            <person name="Verret F."/>
            <person name="Berges J.A."/>
            <person name="Brownlee C."/>
            <person name="Cadoret J.P."/>
            <person name="Chiovitti A."/>
            <person name="Choi C.J."/>
            <person name="Coesel S."/>
            <person name="De Martino A."/>
            <person name="Detter J.C."/>
            <person name="Durkin C."/>
            <person name="Falciatore A."/>
            <person name="Fournet J."/>
            <person name="Haruta M."/>
            <person name="Huysman M.J."/>
            <person name="Jenkins B.D."/>
            <person name="Jiroutova K."/>
            <person name="Jorgensen R.E."/>
            <person name="Joubert Y."/>
            <person name="Kaplan A."/>
            <person name="Kroger N."/>
            <person name="Kroth P.G."/>
            <person name="La Roche J."/>
            <person name="Lindquist E."/>
            <person name="Lommer M."/>
            <person name="Martin-Jezequel V."/>
            <person name="Lopez P.J."/>
            <person name="Lucas S."/>
            <person name="Mangogna M."/>
            <person name="McGinnis K."/>
            <person name="Medlin L.K."/>
            <person name="Montsant A."/>
            <person name="Oudot-Le Secq M.P."/>
            <person name="Napoli C."/>
            <person name="Obornik M."/>
            <person name="Parker M.S."/>
            <person name="Petit J.L."/>
            <person name="Porcel B.M."/>
            <person name="Poulsen N."/>
            <person name="Robison M."/>
            <person name="Rychlewski L."/>
            <person name="Rynearson T.A."/>
            <person name="Schmutz J."/>
            <person name="Shapiro H."/>
            <person name="Siaut M."/>
            <person name="Stanley M."/>
            <person name="Sussman M.R."/>
            <person name="Taylor A.R."/>
            <person name="Vardi A."/>
            <person name="von Dassow P."/>
            <person name="Vyverman W."/>
            <person name="Willis A."/>
            <person name="Wyrwicz L.S."/>
            <person name="Rokhsar D.S."/>
            <person name="Weissenbach J."/>
            <person name="Armbrust E.V."/>
            <person name="Green B.R."/>
            <person name="Van de Peer Y."/>
            <person name="Grigoriev I.V."/>
        </authorList>
    </citation>
    <scope>NUCLEOTIDE SEQUENCE [LARGE SCALE GENOMIC DNA]</scope>
    <source>
        <strain evidence="4 5">CCAP 1055/1</strain>
    </source>
</reference>